<evidence type="ECO:0000313" key="4">
    <source>
        <dbReference type="EMBL" id="SHI82026.1"/>
    </source>
</evidence>
<reference evidence="5" key="1">
    <citation type="submission" date="2016-11" db="EMBL/GenBank/DDBJ databases">
        <authorList>
            <person name="Varghese N."/>
            <person name="Submissions S."/>
        </authorList>
    </citation>
    <scope>NUCLEOTIDE SEQUENCE [LARGE SCALE GENOMIC DNA]</scope>
    <source>
        <strain evidence="5">DSM 26349</strain>
    </source>
</reference>
<evidence type="ECO:0000256" key="1">
    <source>
        <dbReference type="ARBA" id="ARBA00022729"/>
    </source>
</evidence>
<evidence type="ECO:0000256" key="2">
    <source>
        <dbReference type="SAM" id="SignalP"/>
    </source>
</evidence>
<feature type="domain" description="Secretion system C-terminal sorting" evidence="3">
    <location>
        <begin position="224"/>
        <end position="295"/>
    </location>
</feature>
<dbReference type="RefSeq" id="WP_073216109.1">
    <property type="nucleotide sequence ID" value="NZ_FNNS01000001.1"/>
</dbReference>
<sequence>MKKFILFVGILFFSISTHAQLIVNNNPYPLIECDDDGDGFAFFNLHLADADIAMGNTSYYFTYHKTVMDAENGTNALVSPYMNEVIYIEVVFARAEDTQGNYAVVELELQVVDNLPITQPIDLVVPDSDGDGIAIFDLTVNDAIVLEGLNPELYSVTYYETQANAVLGEFAIFNPTIYNNIQNPQTIYVRVESLSGNCVVVASFIISTETLSTDYLKFENLSTFPNPTSGTVTIQSSELVSETTIALYDIVGKRLFSKKSLPQNSMITLDISFIENGVYFLKISSEGKEAVQRLIRK</sequence>
<dbReference type="AlphaFoldDB" id="A0A1M6E966"/>
<dbReference type="Pfam" id="PF18962">
    <property type="entry name" value="Por_Secre_tail"/>
    <property type="match status" value="1"/>
</dbReference>
<gene>
    <name evidence="4" type="ORF">SAMN04487908_1068</name>
</gene>
<dbReference type="STRING" id="797419.SAMN05216556_10179"/>
<feature type="chain" id="PRO_5009916998" evidence="2">
    <location>
        <begin position="20"/>
        <end position="297"/>
    </location>
</feature>
<evidence type="ECO:0000259" key="3">
    <source>
        <dbReference type="Pfam" id="PF18962"/>
    </source>
</evidence>
<feature type="signal peptide" evidence="2">
    <location>
        <begin position="1"/>
        <end position="19"/>
    </location>
</feature>
<dbReference type="NCBIfam" id="TIGR04183">
    <property type="entry name" value="Por_Secre_tail"/>
    <property type="match status" value="1"/>
</dbReference>
<protein>
    <submittedName>
        <fullName evidence="4">Por secretion system C-terminal sorting domain-containing protein</fullName>
    </submittedName>
</protein>
<dbReference type="InterPro" id="IPR026444">
    <property type="entry name" value="Secre_tail"/>
</dbReference>
<dbReference type="OrthoDB" id="1373043at2"/>
<dbReference type="Proteomes" id="UP000184172">
    <property type="component" value="Unassembled WGS sequence"/>
</dbReference>
<evidence type="ECO:0000313" key="5">
    <source>
        <dbReference type="Proteomes" id="UP000184172"/>
    </source>
</evidence>
<proteinExistence type="predicted"/>
<accession>A0A1M6E966</accession>
<keyword evidence="1 2" id="KW-0732">Signal</keyword>
<keyword evidence="5" id="KW-1185">Reference proteome</keyword>
<dbReference type="EMBL" id="FQYV01000006">
    <property type="protein sequence ID" value="SHI82026.1"/>
    <property type="molecule type" value="Genomic_DNA"/>
</dbReference>
<organism evidence="4 5">
    <name type="scientific">Aequorivita viscosa</name>
    <dbReference type="NCBI Taxonomy" id="797419"/>
    <lineage>
        <taxon>Bacteria</taxon>
        <taxon>Pseudomonadati</taxon>
        <taxon>Bacteroidota</taxon>
        <taxon>Flavobacteriia</taxon>
        <taxon>Flavobacteriales</taxon>
        <taxon>Flavobacteriaceae</taxon>
        <taxon>Aequorivita</taxon>
    </lineage>
</organism>
<name>A0A1M6E966_9FLAO</name>